<evidence type="ECO:0000313" key="2">
    <source>
        <dbReference type="Proteomes" id="UP000054773"/>
    </source>
</evidence>
<protein>
    <submittedName>
        <fullName evidence="1">Uncharacterized protein</fullName>
    </submittedName>
</protein>
<sequence>MIDEEFEQLISAFDSFWNETIVTSYIQIKSYLMQGYTPQAYNGLSNCFTQYANLINQFVAEMKAVFSRHHLNKQQQTRLVNYMNECHETRTADILELKKIESSHRKGHFLPLPTLEEQLSSGQIFPDNPCYLNVHFDDSDNPTPSFSA</sequence>
<accession>A0A0W0TS01</accession>
<proteinExistence type="predicted"/>
<dbReference type="AlphaFoldDB" id="A0A0W0TS01"/>
<dbReference type="RefSeq" id="WP_058526479.1">
    <property type="nucleotide sequence ID" value="NZ_CAAAHY010000024.1"/>
</dbReference>
<name>A0A0W0TS01_LEGER</name>
<dbReference type="OrthoDB" id="5648517at2"/>
<comment type="caution">
    <text evidence="1">The sequence shown here is derived from an EMBL/GenBank/DDBJ whole genome shotgun (WGS) entry which is preliminary data.</text>
</comment>
<keyword evidence="2" id="KW-1185">Reference proteome</keyword>
<reference evidence="1 2" key="1">
    <citation type="submission" date="2015-11" db="EMBL/GenBank/DDBJ databases">
        <title>Genomic analysis of 38 Legionella species identifies large and diverse effector repertoires.</title>
        <authorList>
            <person name="Burstein D."/>
            <person name="Amaro F."/>
            <person name="Zusman T."/>
            <person name="Lifshitz Z."/>
            <person name="Cohen O."/>
            <person name="Gilbert J.A."/>
            <person name="Pupko T."/>
            <person name="Shuman H.A."/>
            <person name="Segal G."/>
        </authorList>
    </citation>
    <scope>NUCLEOTIDE SEQUENCE [LARGE SCALE GENOMIC DNA]</scope>
    <source>
        <strain evidence="1 2">SE-32A-C8</strain>
    </source>
</reference>
<evidence type="ECO:0000313" key="1">
    <source>
        <dbReference type="EMBL" id="KTC98288.1"/>
    </source>
</evidence>
<organism evidence="1 2">
    <name type="scientific">Legionella erythra</name>
    <dbReference type="NCBI Taxonomy" id="448"/>
    <lineage>
        <taxon>Bacteria</taxon>
        <taxon>Pseudomonadati</taxon>
        <taxon>Pseudomonadota</taxon>
        <taxon>Gammaproteobacteria</taxon>
        <taxon>Legionellales</taxon>
        <taxon>Legionellaceae</taxon>
        <taxon>Legionella</taxon>
    </lineage>
</organism>
<gene>
    <name evidence="1" type="ORF">Lery_1342</name>
</gene>
<dbReference type="STRING" id="448.Lery_1342"/>
<dbReference type="Proteomes" id="UP000054773">
    <property type="component" value="Unassembled WGS sequence"/>
</dbReference>
<dbReference type="EMBL" id="LNYA01000023">
    <property type="protein sequence ID" value="KTC98288.1"/>
    <property type="molecule type" value="Genomic_DNA"/>
</dbReference>
<dbReference type="PATRIC" id="fig|448.7.peg.1403"/>